<name>A0ABP3CCB5_9MICO</name>
<dbReference type="EMBL" id="BAAAAF010000010">
    <property type="protein sequence ID" value="GAA0036536.1"/>
    <property type="molecule type" value="Genomic_DNA"/>
</dbReference>
<sequence>MDDKMHAESDDEHVDGKAAGGRARAEKLTPQRRTEISRAAAKKRWESVDKVAICGSTDKPLVIGDIELTCYVLDDGTRVLTQSSFLHALGRHRRANTRASSGVPPILQGQAIAPFIPDEVLAKAEPITFRPPSGGKASGYNAELLPDVCEIYLEARESGALPWQQEHVARQAEIIIRGLARVGIIALVDEATGYQEIRQRDALALILEEFVAKELQPWVKTFPPEFYEQMFRLRGLDYQSGQVQRPQYFGKLTNDVIYDRLAPGVLNELKRKVERDRSGRPRERLHQHLTSDSGHPRLREHLASVISIMKLSTDWEDFKTKIDTIHPKYGHTLPLSLEV</sequence>
<dbReference type="RefSeq" id="WP_339393283.1">
    <property type="nucleotide sequence ID" value="NZ_BAAAAF010000010.1"/>
</dbReference>
<dbReference type="InterPro" id="IPR018874">
    <property type="entry name" value="Phage_Mx8_p63_C"/>
</dbReference>
<feature type="compositionally biased region" description="Basic and acidic residues" evidence="1">
    <location>
        <begin position="23"/>
        <end position="36"/>
    </location>
</feature>
<evidence type="ECO:0000256" key="1">
    <source>
        <dbReference type="SAM" id="MobiDB-lite"/>
    </source>
</evidence>
<organism evidence="3 4">
    <name type="scientific">Brevibacterium metallidurans</name>
    <dbReference type="NCBI Taxonomy" id="1482676"/>
    <lineage>
        <taxon>Bacteria</taxon>
        <taxon>Bacillati</taxon>
        <taxon>Actinomycetota</taxon>
        <taxon>Actinomycetes</taxon>
        <taxon>Micrococcales</taxon>
        <taxon>Brevibacteriaceae</taxon>
        <taxon>Brevibacterium</taxon>
    </lineage>
</organism>
<evidence type="ECO:0000259" key="2">
    <source>
        <dbReference type="Pfam" id="PF10546"/>
    </source>
</evidence>
<proteinExistence type="predicted"/>
<gene>
    <name evidence="3" type="ORF">NCCP602_24970</name>
</gene>
<comment type="caution">
    <text evidence="3">The sequence shown here is derived from an EMBL/GenBank/DDBJ whole genome shotgun (WGS) entry which is preliminary data.</text>
</comment>
<evidence type="ECO:0000313" key="3">
    <source>
        <dbReference type="EMBL" id="GAA0036536.1"/>
    </source>
</evidence>
<keyword evidence="4" id="KW-1185">Reference proteome</keyword>
<protein>
    <recommendedName>
        <fullName evidence="2">Bacteriophage Mx8 p63 C-terminal domain-containing protein</fullName>
    </recommendedName>
</protein>
<dbReference type="Pfam" id="PF10546">
    <property type="entry name" value="P63C"/>
    <property type="match status" value="1"/>
</dbReference>
<feature type="region of interest" description="Disordered" evidence="1">
    <location>
        <begin position="1"/>
        <end position="41"/>
    </location>
</feature>
<evidence type="ECO:0000313" key="4">
    <source>
        <dbReference type="Proteomes" id="UP001498238"/>
    </source>
</evidence>
<feature type="domain" description="Bacteriophage Mx8 p63 C-terminal" evidence="2">
    <location>
        <begin position="206"/>
        <end position="298"/>
    </location>
</feature>
<accession>A0ABP3CCB5</accession>
<reference evidence="3 4" key="1">
    <citation type="submission" date="2024-01" db="EMBL/GenBank/DDBJ databases">
        <title>Characterization of antibiotic resistant novel bacterial strains and their environmental applications.</title>
        <authorList>
            <person name="Manzoor S."/>
            <person name="Abbas S."/>
            <person name="Arshad M."/>
            <person name="Ahmed I."/>
        </authorList>
    </citation>
    <scope>NUCLEOTIDE SEQUENCE [LARGE SCALE GENOMIC DNA]</scope>
    <source>
        <strain evidence="3 4">NCCP-602</strain>
    </source>
</reference>
<dbReference type="Proteomes" id="UP001498238">
    <property type="component" value="Unassembled WGS sequence"/>
</dbReference>